<evidence type="ECO:0000256" key="1">
    <source>
        <dbReference type="SAM" id="Coils"/>
    </source>
</evidence>
<feature type="coiled-coil region" evidence="1">
    <location>
        <begin position="33"/>
        <end position="60"/>
    </location>
</feature>
<evidence type="ECO:0000313" key="2">
    <source>
        <dbReference type="EMBL" id="BBM83087.1"/>
    </source>
</evidence>
<name>A0A5S9IK92_UABAM</name>
<keyword evidence="1" id="KW-0175">Coiled coil</keyword>
<dbReference type="KEGG" id="uam:UABAM_01437"/>
<dbReference type="EMBL" id="AP019860">
    <property type="protein sequence ID" value="BBM83087.1"/>
    <property type="molecule type" value="Genomic_DNA"/>
</dbReference>
<organism evidence="2 3">
    <name type="scientific">Uabimicrobium amorphum</name>
    <dbReference type="NCBI Taxonomy" id="2596890"/>
    <lineage>
        <taxon>Bacteria</taxon>
        <taxon>Pseudomonadati</taxon>
        <taxon>Planctomycetota</taxon>
        <taxon>Candidatus Uabimicrobiia</taxon>
        <taxon>Candidatus Uabimicrobiales</taxon>
        <taxon>Candidatus Uabimicrobiaceae</taxon>
        <taxon>Candidatus Uabimicrobium</taxon>
    </lineage>
</organism>
<accession>A0A5S9IK92</accession>
<proteinExistence type="predicted"/>
<dbReference type="AlphaFoldDB" id="A0A5S9IK92"/>
<reference evidence="2 3" key="1">
    <citation type="submission" date="2019-08" db="EMBL/GenBank/DDBJ databases">
        <title>Complete genome sequence of Candidatus Uab amorphum.</title>
        <authorList>
            <person name="Shiratori T."/>
            <person name="Suzuki S."/>
            <person name="Kakizawa Y."/>
            <person name="Ishida K."/>
        </authorList>
    </citation>
    <scope>NUCLEOTIDE SEQUENCE [LARGE SCALE GENOMIC DNA]</scope>
    <source>
        <strain evidence="2 3">SRT547</strain>
    </source>
</reference>
<sequence length="169" mass="19680">MEDFLTFLIVLIFFIGPALRKLFEGQQGNVPRKNRSREEVKKYLERMRALQEQSAALYEEPVVAEVEEEKASWQTENRFSSYEEKESNFDRISQAVEQDVVQHVAEHIDNIHPSMEQAVVEGTTTTTTSTNKKARLEELILENKRFNDIQRAFVLSEIFNKPKSLTQDI</sequence>
<protein>
    <submittedName>
        <fullName evidence="2">Uncharacterized protein</fullName>
    </submittedName>
</protein>
<dbReference type="Proteomes" id="UP000326354">
    <property type="component" value="Chromosome"/>
</dbReference>
<dbReference type="RefSeq" id="WP_151967305.1">
    <property type="nucleotide sequence ID" value="NZ_AP019860.1"/>
</dbReference>
<keyword evidence="3" id="KW-1185">Reference proteome</keyword>
<gene>
    <name evidence="2" type="ORF">UABAM_01437</name>
</gene>
<evidence type="ECO:0000313" key="3">
    <source>
        <dbReference type="Proteomes" id="UP000326354"/>
    </source>
</evidence>